<organism evidence="2 3">
    <name type="scientific">Escallonia herrerae</name>
    <dbReference type="NCBI Taxonomy" id="1293975"/>
    <lineage>
        <taxon>Eukaryota</taxon>
        <taxon>Viridiplantae</taxon>
        <taxon>Streptophyta</taxon>
        <taxon>Embryophyta</taxon>
        <taxon>Tracheophyta</taxon>
        <taxon>Spermatophyta</taxon>
        <taxon>Magnoliopsida</taxon>
        <taxon>eudicotyledons</taxon>
        <taxon>Gunneridae</taxon>
        <taxon>Pentapetalae</taxon>
        <taxon>asterids</taxon>
        <taxon>campanulids</taxon>
        <taxon>Escalloniales</taxon>
        <taxon>Escalloniaceae</taxon>
        <taxon>Escallonia</taxon>
    </lineage>
</organism>
<evidence type="ECO:0000256" key="1">
    <source>
        <dbReference type="ARBA" id="ARBA00006974"/>
    </source>
</evidence>
<reference evidence="2" key="1">
    <citation type="submission" date="2022-12" db="EMBL/GenBank/DDBJ databases">
        <title>Draft genome assemblies for two species of Escallonia (Escalloniales).</title>
        <authorList>
            <person name="Chanderbali A."/>
            <person name="Dervinis C."/>
            <person name="Anghel I."/>
            <person name="Soltis D."/>
            <person name="Soltis P."/>
            <person name="Zapata F."/>
        </authorList>
    </citation>
    <scope>NUCLEOTIDE SEQUENCE</scope>
    <source>
        <strain evidence="2">UCBG64.0493</strain>
        <tissue evidence="2">Leaf</tissue>
    </source>
</reference>
<evidence type="ECO:0000313" key="2">
    <source>
        <dbReference type="EMBL" id="KAK3041596.1"/>
    </source>
</evidence>
<dbReference type="GO" id="GO:0009733">
    <property type="term" value="P:response to auxin"/>
    <property type="evidence" value="ECO:0007669"/>
    <property type="project" value="InterPro"/>
</dbReference>
<keyword evidence="3" id="KW-1185">Reference proteome</keyword>
<dbReference type="PANTHER" id="PTHR35296">
    <property type="entry name" value="EXPRESSED PROTEIN"/>
    <property type="match status" value="1"/>
</dbReference>
<comment type="similarity">
    <text evidence="1">Belongs to the ARG7 family.</text>
</comment>
<proteinExistence type="inferred from homology"/>
<dbReference type="InterPro" id="IPR003676">
    <property type="entry name" value="SAUR_fam"/>
</dbReference>
<dbReference type="EMBL" id="JAVXUP010000031">
    <property type="protein sequence ID" value="KAK3041596.1"/>
    <property type="molecule type" value="Genomic_DNA"/>
</dbReference>
<accession>A0AA89BRS8</accession>
<dbReference type="PANTHER" id="PTHR35296:SF3">
    <property type="entry name" value="EXPRESSED PROTEIN"/>
    <property type="match status" value="1"/>
</dbReference>
<dbReference type="Proteomes" id="UP001188597">
    <property type="component" value="Unassembled WGS sequence"/>
</dbReference>
<protein>
    <submittedName>
        <fullName evidence="2">Uncharacterized protein</fullName>
    </submittedName>
</protein>
<comment type="caution">
    <text evidence="2">The sequence shown here is derived from an EMBL/GenBank/DDBJ whole genome shotgun (WGS) entry which is preliminary data.</text>
</comment>
<gene>
    <name evidence="2" type="ORF">RJ639_000730</name>
</gene>
<dbReference type="AlphaFoldDB" id="A0AA89BRS8"/>
<evidence type="ECO:0000313" key="3">
    <source>
        <dbReference type="Proteomes" id="UP001188597"/>
    </source>
</evidence>
<name>A0AA89BRS8_9ASTE</name>
<sequence length="121" mass="13770">MACLILPVSILRRGCGSASRLGYRRLDDGVYGDSDGPVTVVVGKEKRVFLVDPFVLEENPFRVLMDMVRTGNKGRVDARRGEKRVIFVDVDVDAILFEHMLWLMQNDCSSLFKLTQSQRDY</sequence>